<organism evidence="1 2">
    <name type="scientific">Phytopseudomonas dryadis</name>
    <dbReference type="NCBI Taxonomy" id="2487520"/>
    <lineage>
        <taxon>Bacteria</taxon>
        <taxon>Pseudomonadati</taxon>
        <taxon>Pseudomonadota</taxon>
        <taxon>Gammaproteobacteria</taxon>
        <taxon>Pseudomonadales</taxon>
        <taxon>Pseudomonadaceae</taxon>
        <taxon>Phytopseudomonas</taxon>
    </lineage>
</organism>
<evidence type="ECO:0000313" key="1">
    <source>
        <dbReference type="EMBL" id="TBU82399.1"/>
    </source>
</evidence>
<comment type="caution">
    <text evidence="1">The sequence shown here is derived from an EMBL/GenBank/DDBJ whole genome shotgun (WGS) entry which is preliminary data.</text>
</comment>
<accession>A0A4Q9QR01</accession>
<dbReference type="RefSeq" id="WP_131199475.1">
    <property type="nucleotide sequence ID" value="NZ_QJUL01000078.1"/>
</dbReference>
<dbReference type="OrthoDB" id="1265492at2"/>
<evidence type="ECO:0000313" key="2">
    <source>
        <dbReference type="Proteomes" id="UP000293172"/>
    </source>
</evidence>
<dbReference type="SUPFAM" id="SSF52540">
    <property type="entry name" value="P-loop containing nucleoside triphosphate hydrolases"/>
    <property type="match status" value="1"/>
</dbReference>
<sequence length="379" mass="42796">MTPKEYYASCNLIDNPFRPSAIGVDDPRAGIWVGYDKQQASLERLLKRVRADQVGLTSFVLLYGTWGTGKSHALLWSRDWVKKTSSGVAYYLPTLKRDKGKLALNLALKEDVVESGQLPEDLHNYYAWLSKKILEVTVAHQGIQPDDAINRLFQIPDQRALAQSIYQTGGKTEQLTAFLLKHLGSDHEAVTLFSKIVNLLILEIGESDRERFTQAVYLFIDELDDLSRQPAKDSLQTNDTLRHLYDACPNAFGLIIGASAELNTLQHLFTEYVLSRMTRKIEFSFLDQNAAKTFIRDVLDLKSNRVDLEAAAKRDYFPLTEEAVAEIVSHLRQITPRDVVNTMQQVLEEMRLAEVDVGDGPMDSAVMDDKGILDFILDD</sequence>
<protein>
    <submittedName>
        <fullName evidence="1">Uncharacterized protein</fullName>
    </submittedName>
</protein>
<proteinExistence type="predicted"/>
<dbReference type="Proteomes" id="UP000293172">
    <property type="component" value="Unassembled WGS sequence"/>
</dbReference>
<dbReference type="EMBL" id="QJUL01000078">
    <property type="protein sequence ID" value="TBU82399.1"/>
    <property type="molecule type" value="Genomic_DNA"/>
</dbReference>
<dbReference type="InterPro" id="IPR027417">
    <property type="entry name" value="P-loop_NTPase"/>
</dbReference>
<name>A0A4Q9QR01_9GAMM</name>
<dbReference type="AlphaFoldDB" id="A0A4Q9QR01"/>
<gene>
    <name evidence="1" type="ORF">DNK44_25930</name>
</gene>
<reference evidence="1 2" key="1">
    <citation type="submission" date="2018-06" db="EMBL/GenBank/DDBJ databases">
        <title>Three novel Pseudomonas species isolated from symptomatic oak.</title>
        <authorList>
            <person name="Bueno-Gonzalez V."/>
            <person name="Brady C."/>
        </authorList>
    </citation>
    <scope>NUCLEOTIDE SEQUENCE [LARGE SCALE GENOMIC DNA]</scope>
    <source>
        <strain evidence="1 2">P6B</strain>
    </source>
</reference>